<evidence type="ECO:0000313" key="2">
    <source>
        <dbReference type="Proteomes" id="UP001223586"/>
    </source>
</evidence>
<accession>A0ABT9WP39</accession>
<dbReference type="SUPFAM" id="SSF47781">
    <property type="entry name" value="RuvA domain 2-like"/>
    <property type="match status" value="1"/>
</dbReference>
<sequence length="251" mass="28023">MYEDAQTLQRKIKSLDGLFIPAHVFTPFKSLYGKGVLASVTEVFDPYLIDGVEIGLSADTKMADSLKELHRYTLVSNSDAHSLPNIAREYQKIHGSAPTFTSLRKALYQEAGHYISANYGLHSLLGKYYTTTCAQCFTKKEGTTCTVCGASNWIKGVSERIQELMTATKQEHPKRPPYIHQVPLRFLPGLGPKTMNRLLNQFGTEMQILHHVSKDELIEVVNDKIASHIIAARNRTLSIIRGGGGRYGKVR</sequence>
<dbReference type="Gene3D" id="3.20.20.140">
    <property type="entry name" value="Metal-dependent hydrolases"/>
    <property type="match status" value="1"/>
</dbReference>
<proteinExistence type="predicted"/>
<keyword evidence="2" id="KW-1185">Reference proteome</keyword>
<gene>
    <name evidence="1" type="ORF">J2S08_000891</name>
</gene>
<name>A0ABT9WP39_9BACI</name>
<comment type="caution">
    <text evidence="1">The sequence shown here is derived from an EMBL/GenBank/DDBJ whole genome shotgun (WGS) entry which is preliminary data.</text>
</comment>
<dbReference type="EMBL" id="JAUSTT010000004">
    <property type="protein sequence ID" value="MDQ0175057.1"/>
    <property type="molecule type" value="Genomic_DNA"/>
</dbReference>
<dbReference type="InterPro" id="IPR016195">
    <property type="entry name" value="Pol/histidinol_Pase-like"/>
</dbReference>
<protein>
    <submittedName>
        <fullName evidence="1">Uncharacterized protein (TIGR00375 family)</fullName>
    </submittedName>
</protein>
<evidence type="ECO:0000313" key="1">
    <source>
        <dbReference type="EMBL" id="MDQ0175057.1"/>
    </source>
</evidence>
<dbReference type="SUPFAM" id="SSF89550">
    <property type="entry name" value="PHP domain-like"/>
    <property type="match status" value="1"/>
</dbReference>
<dbReference type="PANTHER" id="PTHR40084:SF1">
    <property type="entry name" value="PHOSPHOTRANSFERASE"/>
    <property type="match status" value="1"/>
</dbReference>
<dbReference type="InterPro" id="IPR010994">
    <property type="entry name" value="RuvA_2-like"/>
</dbReference>
<dbReference type="CDD" id="cd19067">
    <property type="entry name" value="PfuEndoQ-like"/>
    <property type="match status" value="1"/>
</dbReference>
<dbReference type="Gene3D" id="1.10.150.20">
    <property type="entry name" value="5' to 3' exonuclease, C-terminal subdomain"/>
    <property type="match status" value="1"/>
</dbReference>
<dbReference type="PANTHER" id="PTHR40084">
    <property type="entry name" value="PHOSPHOHYDROLASE, PHP FAMILY"/>
    <property type="match status" value="1"/>
</dbReference>
<reference evidence="1 2" key="1">
    <citation type="submission" date="2023-07" db="EMBL/GenBank/DDBJ databases">
        <title>Genomic Encyclopedia of Type Strains, Phase IV (KMG-IV): sequencing the most valuable type-strain genomes for metagenomic binning, comparative biology and taxonomic classification.</title>
        <authorList>
            <person name="Goeker M."/>
        </authorList>
    </citation>
    <scope>NUCLEOTIDE SEQUENCE [LARGE SCALE GENOMIC DNA]</scope>
    <source>
        <strain evidence="1 2">DSM 23837</strain>
    </source>
</reference>
<organism evidence="1 2">
    <name type="scientific">Bacillus chungangensis</name>
    <dbReference type="NCBI Taxonomy" id="587633"/>
    <lineage>
        <taxon>Bacteria</taxon>
        <taxon>Bacillati</taxon>
        <taxon>Bacillota</taxon>
        <taxon>Bacilli</taxon>
        <taxon>Bacillales</taxon>
        <taxon>Bacillaceae</taxon>
        <taxon>Bacillus</taxon>
    </lineage>
</organism>
<dbReference type="Proteomes" id="UP001223586">
    <property type="component" value="Unassembled WGS sequence"/>
</dbReference>